<evidence type="ECO:0000256" key="2">
    <source>
        <dbReference type="ARBA" id="ARBA00022747"/>
    </source>
</evidence>
<name>A0A1Y1RMG8_9MICC</name>
<evidence type="ECO:0000259" key="4">
    <source>
        <dbReference type="Pfam" id="PF01420"/>
    </source>
</evidence>
<dbReference type="SUPFAM" id="SSF116734">
    <property type="entry name" value="DNA methylase specificity domain"/>
    <property type="match status" value="2"/>
</dbReference>
<sequence length="341" mass="38848">MTVSVSFNEAFKDKTGKNPKVPKSEYKESGDIPVIDQGKNYISGYTSSDNQMVSTSLPVILFGDHTKAVKYVDTPFALGADGVKVLEPQPGFLPKYLYWQLVDSKLPDAGYSRHFKFLKEISFEKPSLEEQERFVKIRDLQFSIQRKREHQQELFKELAHSYFRAIFILEELPQKPLGVLIEGLEGGKNLVAKSQMGDSKYRVLKISAVTKENFSYSETKPLPTDYVPPSRHLVKNGDLLISRANTTEMVGSVSFARGVGENIALPDKIWKFIWKKPTEVLPEYIYFLLQTPEYRLKIQQLSSGSSGSMKNIPKSKLLKLEIPVPDFKQQLHFADLFQRLS</sequence>
<dbReference type="InterPro" id="IPR052021">
    <property type="entry name" value="Type-I_RS_S_subunit"/>
</dbReference>
<dbReference type="InterPro" id="IPR044946">
    <property type="entry name" value="Restrct_endonuc_typeI_TRD_sf"/>
</dbReference>
<keyword evidence="6" id="KW-1185">Reference proteome</keyword>
<dbReference type="EMBL" id="LXWF01000042">
    <property type="protein sequence ID" value="ORC15716.1"/>
    <property type="molecule type" value="Genomic_DNA"/>
</dbReference>
<protein>
    <recommendedName>
        <fullName evidence="4">Type I restriction modification DNA specificity domain-containing protein</fullName>
    </recommendedName>
</protein>
<feature type="domain" description="Type I restriction modification DNA specificity" evidence="4">
    <location>
        <begin position="233"/>
        <end position="338"/>
    </location>
</feature>
<evidence type="ECO:0000313" key="5">
    <source>
        <dbReference type="EMBL" id="ORC15716.1"/>
    </source>
</evidence>
<evidence type="ECO:0000313" key="6">
    <source>
        <dbReference type="Proteomes" id="UP000192359"/>
    </source>
</evidence>
<reference evidence="5 6" key="1">
    <citation type="submission" date="2016-05" db="EMBL/GenBank/DDBJ databases">
        <title>Draft genome sequence of a porcine commensal Rothia nasimurium.</title>
        <authorList>
            <person name="Gaiser R.A."/>
            <person name="Van Baarlen P."/>
            <person name="Wells J.M."/>
        </authorList>
    </citation>
    <scope>NUCLEOTIDE SEQUENCE [LARGE SCALE GENOMIC DNA]</scope>
    <source>
        <strain evidence="5 6">PT-32</strain>
    </source>
</reference>
<comment type="similarity">
    <text evidence="1">Belongs to the type-I restriction system S methylase family.</text>
</comment>
<dbReference type="GO" id="GO:0003677">
    <property type="term" value="F:DNA binding"/>
    <property type="evidence" value="ECO:0007669"/>
    <property type="project" value="UniProtKB-KW"/>
</dbReference>
<dbReference type="AlphaFoldDB" id="A0A1Y1RMG8"/>
<dbReference type="PANTHER" id="PTHR30408:SF12">
    <property type="entry name" value="TYPE I RESTRICTION ENZYME MJAVIII SPECIFICITY SUBUNIT"/>
    <property type="match status" value="1"/>
</dbReference>
<evidence type="ECO:0000256" key="1">
    <source>
        <dbReference type="ARBA" id="ARBA00010923"/>
    </source>
</evidence>
<accession>A0A1Y1RMG8</accession>
<dbReference type="REBASE" id="201856">
    <property type="entry name" value="S.RnaPT32ORF5830P"/>
</dbReference>
<keyword evidence="2" id="KW-0680">Restriction system</keyword>
<dbReference type="Pfam" id="PF01420">
    <property type="entry name" value="Methylase_S"/>
    <property type="match status" value="1"/>
</dbReference>
<dbReference type="InterPro" id="IPR000055">
    <property type="entry name" value="Restrct_endonuc_typeI_TRD"/>
</dbReference>
<gene>
    <name evidence="5" type="ORF">A7979_05835</name>
</gene>
<proteinExistence type="inferred from homology"/>
<organism evidence="5 6">
    <name type="scientific">Rothia nasimurium</name>
    <dbReference type="NCBI Taxonomy" id="85336"/>
    <lineage>
        <taxon>Bacteria</taxon>
        <taxon>Bacillati</taxon>
        <taxon>Actinomycetota</taxon>
        <taxon>Actinomycetes</taxon>
        <taxon>Micrococcales</taxon>
        <taxon>Micrococcaceae</taxon>
        <taxon>Rothia</taxon>
    </lineage>
</organism>
<dbReference type="RefSeq" id="WP_083092811.1">
    <property type="nucleotide sequence ID" value="NZ_LXWF01000042.1"/>
</dbReference>
<dbReference type="GO" id="GO:0009307">
    <property type="term" value="P:DNA restriction-modification system"/>
    <property type="evidence" value="ECO:0007669"/>
    <property type="project" value="UniProtKB-KW"/>
</dbReference>
<comment type="caution">
    <text evidence="5">The sequence shown here is derived from an EMBL/GenBank/DDBJ whole genome shotgun (WGS) entry which is preliminary data.</text>
</comment>
<dbReference type="Gene3D" id="3.90.220.20">
    <property type="entry name" value="DNA methylase specificity domains"/>
    <property type="match status" value="2"/>
</dbReference>
<dbReference type="OrthoDB" id="3197085at2"/>
<dbReference type="PANTHER" id="PTHR30408">
    <property type="entry name" value="TYPE-1 RESTRICTION ENZYME ECOKI SPECIFICITY PROTEIN"/>
    <property type="match status" value="1"/>
</dbReference>
<keyword evidence="3" id="KW-0238">DNA-binding</keyword>
<evidence type="ECO:0000256" key="3">
    <source>
        <dbReference type="ARBA" id="ARBA00023125"/>
    </source>
</evidence>
<dbReference type="Proteomes" id="UP000192359">
    <property type="component" value="Unassembled WGS sequence"/>
</dbReference>